<feature type="compositionally biased region" description="Polar residues" evidence="3">
    <location>
        <begin position="31"/>
        <end position="41"/>
    </location>
</feature>
<evidence type="ECO:0000313" key="6">
    <source>
        <dbReference type="Proteomes" id="UP001174694"/>
    </source>
</evidence>
<organism evidence="5 6">
    <name type="scientific">Pleurostoma richardsiae</name>
    <dbReference type="NCBI Taxonomy" id="41990"/>
    <lineage>
        <taxon>Eukaryota</taxon>
        <taxon>Fungi</taxon>
        <taxon>Dikarya</taxon>
        <taxon>Ascomycota</taxon>
        <taxon>Pezizomycotina</taxon>
        <taxon>Sordariomycetes</taxon>
        <taxon>Sordariomycetidae</taxon>
        <taxon>Calosphaeriales</taxon>
        <taxon>Pleurostomataceae</taxon>
        <taxon>Pleurostoma</taxon>
    </lineage>
</organism>
<feature type="domain" description="Transcription initiation factor TFIID subunit 1 histone acetyltransferase" evidence="4">
    <location>
        <begin position="408"/>
        <end position="865"/>
    </location>
</feature>
<feature type="region of interest" description="Disordered" evidence="3">
    <location>
        <begin position="1"/>
        <end position="130"/>
    </location>
</feature>
<dbReference type="PANTHER" id="PTHR13900:SF0">
    <property type="entry name" value="TRANSCRIPTION INITIATION FACTOR TFIID SUBUNIT 1"/>
    <property type="match status" value="1"/>
</dbReference>
<feature type="region of interest" description="Disordered" evidence="3">
    <location>
        <begin position="989"/>
        <end position="1033"/>
    </location>
</feature>
<accession>A0AA38RLX1</accession>
<keyword evidence="6" id="KW-1185">Reference proteome</keyword>
<feature type="compositionally biased region" description="Basic and acidic residues" evidence="3">
    <location>
        <begin position="10"/>
        <end position="27"/>
    </location>
</feature>
<gene>
    <name evidence="5" type="ORF">NKR23_g2783</name>
</gene>
<keyword evidence="5" id="KW-0808">Transferase</keyword>
<evidence type="ECO:0000256" key="2">
    <source>
        <dbReference type="ARBA" id="ARBA00023242"/>
    </source>
</evidence>
<dbReference type="GO" id="GO:0004402">
    <property type="term" value="F:histone acetyltransferase activity"/>
    <property type="evidence" value="ECO:0007669"/>
    <property type="project" value="InterPro"/>
</dbReference>
<evidence type="ECO:0000313" key="5">
    <source>
        <dbReference type="EMBL" id="KAJ9152141.1"/>
    </source>
</evidence>
<dbReference type="EMBL" id="JANBVO010000005">
    <property type="protein sequence ID" value="KAJ9152141.1"/>
    <property type="molecule type" value="Genomic_DNA"/>
</dbReference>
<feature type="compositionally biased region" description="Basic and acidic residues" evidence="3">
    <location>
        <begin position="989"/>
        <end position="1014"/>
    </location>
</feature>
<dbReference type="PANTHER" id="PTHR13900">
    <property type="entry name" value="TRANSCRIPTION INITIATION FACTOR TFIID"/>
    <property type="match status" value="1"/>
</dbReference>
<dbReference type="GO" id="GO:0051123">
    <property type="term" value="P:RNA polymerase II preinitiation complex assembly"/>
    <property type="evidence" value="ECO:0007669"/>
    <property type="project" value="TreeGrafter"/>
</dbReference>
<dbReference type="InterPro" id="IPR022591">
    <property type="entry name" value="TAF1_HAT_dom"/>
</dbReference>
<dbReference type="AlphaFoldDB" id="A0AA38RLX1"/>
<comment type="caution">
    <text evidence="5">The sequence shown here is derived from an EMBL/GenBank/DDBJ whole genome shotgun (WGS) entry which is preliminary data.</text>
</comment>
<feature type="region of interest" description="Disordered" evidence="3">
    <location>
        <begin position="887"/>
        <end position="918"/>
    </location>
</feature>
<dbReference type="GO" id="GO:0016251">
    <property type="term" value="F:RNA polymerase II general transcription initiation factor activity"/>
    <property type="evidence" value="ECO:0007669"/>
    <property type="project" value="InterPro"/>
</dbReference>
<evidence type="ECO:0000259" key="4">
    <source>
        <dbReference type="Pfam" id="PF12157"/>
    </source>
</evidence>
<evidence type="ECO:0000256" key="1">
    <source>
        <dbReference type="ARBA" id="ARBA00004123"/>
    </source>
</evidence>
<feature type="compositionally biased region" description="Low complexity" evidence="3">
    <location>
        <begin position="87"/>
        <end position="96"/>
    </location>
</feature>
<sequence>MDTDVSFDFSAHENEDWNQQEARDDAAIKQILSQSENQGQLPVNLDPDKAIDQSGKADDAEDFEDIGDDELPDEEEGDAGTSLELPGLTDDGGTSNDTDDLFGDAGPSSPLEALVGDHPPSPGTQIADADETQHIVDEVEDLRRLNFDPAPSLGANQDPTIPSAPENVLEFLRQTWPNFERGVSLDFNDYFKPKKALWLEKKPVKAPKPLLPTKLSLDIDADQEKQFRIPGPASLARQQKIQAAESLGLASCLVPEPVDEADVEIFVVDPGSDLEPIGGFSLHDIGTICEDWDSIIDPPTPHAREQSPAAAVQDEWSLDMGIVEPVAKRRKVTHEKGLPEITRFEAPSFDTFEEATKRSAKRVLLDLNDPYLLVDDAAALRASKRPKPNHKMKRMADGKMAQDISQRFNFSNDEAYEALKENVRDKVRATLGGVQVEHSLPAIKLLWPYYLVKLSDPSPSSYHRPHMQVKKFLKHPAKFVKPQLFRRKDFKGQKIPDIYKESKDISMNDNSTAVLFEYCEEIPTVLSNFGMGNKIINYYRVKEAGEEKPPQKLEVGENKVLLPEDRSPFAIFGTVDPGEIVPTLQNQMYRAPVFKHSQRKTDFILGRSSSGHNGTTYYLRKMDHLYVVGQTLPSVEVPGPHSRKVTNTSKNRLKMLSYRLITKKGHVNLGDITYHVKESNDAQNRQKLKEFLHYDKDTRSWGLKEGERLMDPDSINTMVHPEDVCLMDAMQVGAYEVEKSGFAIQEKELEGDEDQDMAGEENLANQLAPWKTTKAFIDACSGKAMLKLRGEGDPTGRGLGFSFIKTSMKGGFLNVLHEQGAHATSADAMERERKANGGHSYNVKKQEAAYMDVISDIWNKQKETLQDPTTYDDADVQPQEDEDDRLFAQSQPTGTPRFDEGMSQLSRPSGMSARGGRKKIKISRCVVDASGKEVWKEEIVEDPGVISQYIKRRRETEESGIDIYGNVQFTGDAEQDRLLLEKIERETSRLEKNQERRLQREKQKQLFKGQKDKNVSANSPEPSVEKPAGTSRRCANCGQIGHIKTNKKMCPMLNGTMAKEGGVDNDGIGAFGE</sequence>
<evidence type="ECO:0000256" key="3">
    <source>
        <dbReference type="SAM" id="MobiDB-lite"/>
    </source>
</evidence>
<feature type="compositionally biased region" description="Acidic residues" evidence="3">
    <location>
        <begin position="59"/>
        <end position="78"/>
    </location>
</feature>
<dbReference type="GO" id="GO:0005669">
    <property type="term" value="C:transcription factor TFIID complex"/>
    <property type="evidence" value="ECO:0007669"/>
    <property type="project" value="InterPro"/>
</dbReference>
<dbReference type="GO" id="GO:0017025">
    <property type="term" value="F:TBP-class protein binding"/>
    <property type="evidence" value="ECO:0007669"/>
    <property type="project" value="InterPro"/>
</dbReference>
<dbReference type="Proteomes" id="UP001174694">
    <property type="component" value="Unassembled WGS sequence"/>
</dbReference>
<proteinExistence type="predicted"/>
<dbReference type="Pfam" id="PF12157">
    <property type="entry name" value="DUF3591"/>
    <property type="match status" value="1"/>
</dbReference>
<feature type="compositionally biased region" description="Basic and acidic residues" evidence="3">
    <location>
        <begin position="46"/>
        <end position="58"/>
    </location>
</feature>
<reference evidence="5" key="1">
    <citation type="submission" date="2022-07" db="EMBL/GenBank/DDBJ databases">
        <title>Fungi with potential for degradation of polypropylene.</title>
        <authorList>
            <person name="Gostincar C."/>
        </authorList>
    </citation>
    <scope>NUCLEOTIDE SEQUENCE</scope>
    <source>
        <strain evidence="5">EXF-13308</strain>
    </source>
</reference>
<dbReference type="InterPro" id="IPR040240">
    <property type="entry name" value="TAF1"/>
</dbReference>
<protein>
    <submittedName>
        <fullName evidence="5">Histone acetyl transferase-2</fullName>
    </submittedName>
</protein>
<comment type="subcellular location">
    <subcellularLocation>
        <location evidence="1">Nucleus</location>
    </subcellularLocation>
</comment>
<keyword evidence="2" id="KW-0539">Nucleus</keyword>
<name>A0AA38RLX1_9PEZI</name>